<reference evidence="1" key="2">
    <citation type="submission" date="2025-03" db="EMBL/GenBank/DDBJ databases">
        <authorList>
            <consortium name="ELIXIR-Norway"/>
            <consortium name="Elixir Norway"/>
        </authorList>
    </citation>
    <scope>NUCLEOTIDE SEQUENCE</scope>
</reference>
<sequence length="157" mass="17862">MPQDRVWIRQEARMLGAVQIMTGLFVHSLGLLWTYLLVSQIIAFQRVYIPVAVLSGFPFWAAGFFLLSGIFTVLFERKRSRSLMTYSIVLNILSACSAVIGLLLLCLEFLIFALAKTAAWPHRAGKILSNYLFLFTTLELCVASTLIHWLYKAKRSR</sequence>
<dbReference type="EMBL" id="OX596094">
    <property type="protein sequence ID" value="CAM9446326.1"/>
    <property type="molecule type" value="Genomic_DNA"/>
</dbReference>
<gene>
    <name evidence="1" type="ORF">MRATA1EN22A_LOCUS2641</name>
</gene>
<protein>
    <submittedName>
        <fullName evidence="1">Uncharacterized protein</fullName>
    </submittedName>
</protein>
<evidence type="ECO:0000313" key="1">
    <source>
        <dbReference type="EMBL" id="CAM9446326.1"/>
    </source>
</evidence>
<accession>A0AC59Y745</accession>
<organism evidence="1 2">
    <name type="scientific">Rangifer tarandus platyrhynchus</name>
    <name type="common">Svalbard reindeer</name>
    <dbReference type="NCBI Taxonomy" id="3082113"/>
    <lineage>
        <taxon>Eukaryota</taxon>
        <taxon>Metazoa</taxon>
        <taxon>Chordata</taxon>
        <taxon>Craniata</taxon>
        <taxon>Vertebrata</taxon>
        <taxon>Euteleostomi</taxon>
        <taxon>Mammalia</taxon>
        <taxon>Eutheria</taxon>
        <taxon>Laurasiatheria</taxon>
        <taxon>Artiodactyla</taxon>
        <taxon>Ruminantia</taxon>
        <taxon>Pecora</taxon>
        <taxon>Cervidae</taxon>
        <taxon>Odocoileinae</taxon>
        <taxon>Rangifer</taxon>
    </lineage>
</organism>
<dbReference type="Proteomes" id="UP001162501">
    <property type="component" value="Chromosome 10"/>
</dbReference>
<evidence type="ECO:0000313" key="2">
    <source>
        <dbReference type="Proteomes" id="UP001162501"/>
    </source>
</evidence>
<proteinExistence type="predicted"/>
<name>A0AC59Y745_RANTA</name>
<reference evidence="1" key="1">
    <citation type="submission" date="2023-05" db="EMBL/GenBank/DDBJ databases">
        <authorList>
            <consortium name="ELIXIR-Norway"/>
        </authorList>
    </citation>
    <scope>NUCLEOTIDE SEQUENCE</scope>
</reference>